<organism evidence="2 3">
    <name type="scientific">Vibrio parahaemolyticus</name>
    <dbReference type="NCBI Taxonomy" id="670"/>
    <lineage>
        <taxon>Bacteria</taxon>
        <taxon>Pseudomonadati</taxon>
        <taxon>Pseudomonadota</taxon>
        <taxon>Gammaproteobacteria</taxon>
        <taxon>Vibrionales</taxon>
        <taxon>Vibrionaceae</taxon>
        <taxon>Vibrio</taxon>
    </lineage>
</organism>
<feature type="transmembrane region" description="Helical" evidence="1">
    <location>
        <begin position="12"/>
        <end position="30"/>
    </location>
</feature>
<comment type="caution">
    <text evidence="2">The sequence shown here is derived from an EMBL/GenBank/DDBJ whole genome shotgun (WGS) entry which is preliminary data.</text>
</comment>
<reference evidence="2" key="1">
    <citation type="submission" date="2023-06" db="EMBL/GenBank/DDBJ databases">
        <title>Genomic Diversity of Vibrio spp. and Metagenomic Analysis of Pathogens in Florida Gulf Coastal Waters Following Hurricane Ian.</title>
        <authorList>
            <person name="Brumfield K.D."/>
        </authorList>
    </citation>
    <scope>NUCLEOTIDE SEQUENCE</scope>
    <source>
        <strain evidence="2">WBS2B-138</strain>
    </source>
</reference>
<evidence type="ECO:0000313" key="3">
    <source>
        <dbReference type="Proteomes" id="UP001253193"/>
    </source>
</evidence>
<evidence type="ECO:0000256" key="1">
    <source>
        <dbReference type="SAM" id="Phobius"/>
    </source>
</evidence>
<accession>A0AAW8Q6P5</accession>
<keyword evidence="1" id="KW-0472">Membrane</keyword>
<keyword evidence="1" id="KW-1133">Transmembrane helix</keyword>
<feature type="transmembrane region" description="Helical" evidence="1">
    <location>
        <begin position="36"/>
        <end position="54"/>
    </location>
</feature>
<evidence type="ECO:0000313" key="2">
    <source>
        <dbReference type="EMBL" id="MDS1823852.1"/>
    </source>
</evidence>
<feature type="transmembrane region" description="Helical" evidence="1">
    <location>
        <begin position="119"/>
        <end position="136"/>
    </location>
</feature>
<dbReference type="EMBL" id="JAUHGG010000012">
    <property type="protein sequence ID" value="MDS1823852.1"/>
    <property type="molecule type" value="Genomic_DNA"/>
</dbReference>
<gene>
    <name evidence="2" type="ORF">QX249_24735</name>
</gene>
<name>A0AAW8Q6P5_VIBPH</name>
<keyword evidence="1" id="KW-0812">Transmembrane</keyword>
<dbReference type="Proteomes" id="UP001253193">
    <property type="component" value="Unassembled WGS sequence"/>
</dbReference>
<dbReference type="RefSeq" id="WP_311020943.1">
    <property type="nucleotide sequence ID" value="NZ_JAUHGG010000012.1"/>
</dbReference>
<sequence>MSIIKAFKFKLALIEAIIPALGWVVYYIYVQHGANSTLYYVYAALAYGSSLVWIEHTYKRLRIANLRAKGCHLSRDHPEYKNFSDRVTNVNKDISSACQLASYFCAFPMILSWDSLPEKTYFIPLLIFMMLCCFLIDQKSTENYRD</sequence>
<dbReference type="AlphaFoldDB" id="A0AAW8Q6P5"/>
<proteinExistence type="predicted"/>
<feature type="transmembrane region" description="Helical" evidence="1">
    <location>
        <begin position="94"/>
        <end position="113"/>
    </location>
</feature>
<protein>
    <submittedName>
        <fullName evidence="2">Uncharacterized protein</fullName>
    </submittedName>
</protein>